<name>A0A2Z4LTD8_9FLAO</name>
<dbReference type="Gene3D" id="2.60.120.260">
    <property type="entry name" value="Galactose-binding domain-like"/>
    <property type="match status" value="1"/>
</dbReference>
<organism evidence="1 2">
    <name type="scientific">Flagellimonas maritima</name>
    <dbReference type="NCBI Taxonomy" id="1383885"/>
    <lineage>
        <taxon>Bacteria</taxon>
        <taxon>Pseudomonadati</taxon>
        <taxon>Bacteroidota</taxon>
        <taxon>Flavobacteriia</taxon>
        <taxon>Flavobacteriales</taxon>
        <taxon>Flavobacteriaceae</taxon>
        <taxon>Flagellimonas</taxon>
    </lineage>
</organism>
<dbReference type="OrthoDB" id="2518538at2"/>
<dbReference type="KEGG" id="spon:HME9304_01956"/>
<dbReference type="PROSITE" id="PS51257">
    <property type="entry name" value="PROKAR_LIPOPROTEIN"/>
    <property type="match status" value="1"/>
</dbReference>
<evidence type="ECO:0000313" key="2">
    <source>
        <dbReference type="Proteomes" id="UP000248536"/>
    </source>
</evidence>
<protein>
    <recommendedName>
        <fullName evidence="3">DUF2961 domain-containing protein</fullName>
    </recommendedName>
</protein>
<evidence type="ECO:0000313" key="1">
    <source>
        <dbReference type="EMBL" id="AWX44950.1"/>
    </source>
</evidence>
<dbReference type="Pfam" id="PF11175">
    <property type="entry name" value="DUF2961"/>
    <property type="match status" value="1"/>
</dbReference>
<sequence>MQKSIRLNQYCYISIIFACYFFISCENGEKHSQSIKYISYVELVNRLTDLKSLSVLPEEGEKSEMWSSYDRKSRVDSITGEFIDWSANNDGLSPQYIRKEGNNEVLAEMDGPGAIVRIWSASPKKGKVYIYIDGNEKPILSESFIDYFKPTVPAFAFPNLVYETNAKGFNNYVPITYQKSCKIVAEPGWGQYFHFNYITFKPKTKIEPFNANLTETGLKALASVDDFFGKKLGQNPNDGNLDKIIKEVSINSGVKTTVYEFEDSGAIGSLKVRVKNVPKEREDEILRKTILEISWDDENEPSVWSPLGDFFGSAPGCNEYKTLPMGMTKNWMYSYWYMPFKNGAKIKLHNLSDIPITVTMEIGKEELKGDIDNLGRFHAKWHRDLEPVDEERWPDWLMLKTNGSGRFLGASLSVWNPKGGSNTKAKEGHYWWGEGDEKFFVDGETFPSTFGTGTEDYFGYAWCNPSLFNQAFHSQTIDSDNMGHQAVNRWQVIDNIPFQKTFDGYMEKYFANDWPTQYAMVVYWYLDAEGKDPIKATPTDEVYGFEIPYKVFRKPDVLEAENLNITSNSGGWATIDAFAHESLYKSVSGHKILFWTAQRNKKNILETEFTSQRTGLFEVYANIIKQPEGGKFNIQINGKRMRTINFQSSDSTYATEIIKIGKIKLNKGIQSIQFKTANNHKFPQKMWIDYFEFRGK</sequence>
<reference evidence="1 2" key="1">
    <citation type="submission" date="2018-06" db="EMBL/GenBank/DDBJ databases">
        <title>Spongiibacterium sp. HME9304 Genome sequencing and assembly.</title>
        <authorList>
            <person name="Kang H."/>
            <person name="Kim H."/>
            <person name="Joh K."/>
        </authorList>
    </citation>
    <scope>NUCLEOTIDE SEQUENCE [LARGE SCALE GENOMIC DNA]</scope>
    <source>
        <strain evidence="1 2">HME9304</strain>
    </source>
</reference>
<dbReference type="Gene3D" id="2.60.120.1390">
    <property type="match status" value="3"/>
</dbReference>
<dbReference type="EMBL" id="CP030104">
    <property type="protein sequence ID" value="AWX44950.1"/>
    <property type="molecule type" value="Genomic_DNA"/>
</dbReference>
<accession>A0A2Z4LTD8</accession>
<gene>
    <name evidence="1" type="ORF">HME9304_01956</name>
</gene>
<dbReference type="RefSeq" id="WP_112378382.1">
    <property type="nucleotide sequence ID" value="NZ_CP030104.1"/>
</dbReference>
<dbReference type="Proteomes" id="UP000248536">
    <property type="component" value="Chromosome"/>
</dbReference>
<keyword evidence="2" id="KW-1185">Reference proteome</keyword>
<evidence type="ECO:0008006" key="3">
    <source>
        <dbReference type="Google" id="ProtNLM"/>
    </source>
</evidence>
<dbReference type="AlphaFoldDB" id="A0A2Z4LTD8"/>
<proteinExistence type="predicted"/>
<dbReference type="InterPro" id="IPR021345">
    <property type="entry name" value="DUF2961"/>
</dbReference>